<feature type="compositionally biased region" description="Basic and acidic residues" evidence="2">
    <location>
        <begin position="501"/>
        <end position="514"/>
    </location>
</feature>
<feature type="compositionally biased region" description="Basic and acidic residues" evidence="2">
    <location>
        <begin position="669"/>
        <end position="680"/>
    </location>
</feature>
<dbReference type="EMBL" id="MPUH01000167">
    <property type="protein sequence ID" value="OMJ87841.1"/>
    <property type="molecule type" value="Genomic_DNA"/>
</dbReference>
<protein>
    <submittedName>
        <fullName evidence="3">Uncharacterized protein</fullName>
    </submittedName>
</protein>
<keyword evidence="4" id="KW-1185">Reference proteome</keyword>
<evidence type="ECO:0000313" key="3">
    <source>
        <dbReference type="EMBL" id="OMJ87841.1"/>
    </source>
</evidence>
<evidence type="ECO:0000256" key="2">
    <source>
        <dbReference type="SAM" id="MobiDB-lite"/>
    </source>
</evidence>
<organism evidence="3 4">
    <name type="scientific">Stentor coeruleus</name>
    <dbReference type="NCBI Taxonomy" id="5963"/>
    <lineage>
        <taxon>Eukaryota</taxon>
        <taxon>Sar</taxon>
        <taxon>Alveolata</taxon>
        <taxon>Ciliophora</taxon>
        <taxon>Postciliodesmatophora</taxon>
        <taxon>Heterotrichea</taxon>
        <taxon>Heterotrichida</taxon>
        <taxon>Stentoridae</taxon>
        <taxon>Stentor</taxon>
    </lineage>
</organism>
<feature type="compositionally biased region" description="Basic and acidic residues" evidence="2">
    <location>
        <begin position="714"/>
        <end position="724"/>
    </location>
</feature>
<gene>
    <name evidence="3" type="ORF">SteCoe_10409</name>
</gene>
<feature type="region of interest" description="Disordered" evidence="2">
    <location>
        <begin position="630"/>
        <end position="724"/>
    </location>
</feature>
<dbReference type="AlphaFoldDB" id="A0A1R2CFP5"/>
<comment type="caution">
    <text evidence="3">The sequence shown here is derived from an EMBL/GenBank/DDBJ whole genome shotgun (WGS) entry which is preliminary data.</text>
</comment>
<feature type="compositionally biased region" description="Basic and acidic residues" evidence="2">
    <location>
        <begin position="691"/>
        <end position="707"/>
    </location>
</feature>
<keyword evidence="1" id="KW-0175">Coiled coil</keyword>
<feature type="compositionally biased region" description="Polar residues" evidence="2">
    <location>
        <begin position="558"/>
        <end position="572"/>
    </location>
</feature>
<proteinExistence type="predicted"/>
<reference evidence="3 4" key="1">
    <citation type="submission" date="2016-11" db="EMBL/GenBank/DDBJ databases">
        <title>The macronuclear genome of Stentor coeruleus: a giant cell with tiny introns.</title>
        <authorList>
            <person name="Slabodnick M."/>
            <person name="Ruby J.G."/>
            <person name="Reiff S.B."/>
            <person name="Swart E.C."/>
            <person name="Gosai S."/>
            <person name="Prabakaran S."/>
            <person name="Witkowska E."/>
            <person name="Larue G.E."/>
            <person name="Fisher S."/>
            <person name="Freeman R.M."/>
            <person name="Gunawardena J."/>
            <person name="Chu W."/>
            <person name="Stover N.A."/>
            <person name="Gregory B.D."/>
            <person name="Nowacki M."/>
            <person name="Derisi J."/>
            <person name="Roy S.W."/>
            <person name="Marshall W.F."/>
            <person name="Sood P."/>
        </authorList>
    </citation>
    <scope>NUCLEOTIDE SEQUENCE [LARGE SCALE GENOMIC DNA]</scope>
    <source>
        <strain evidence="3">WM001</strain>
    </source>
</reference>
<evidence type="ECO:0000256" key="1">
    <source>
        <dbReference type="SAM" id="Coils"/>
    </source>
</evidence>
<name>A0A1R2CFP5_9CILI</name>
<dbReference type="SUPFAM" id="SSF57997">
    <property type="entry name" value="Tropomyosin"/>
    <property type="match status" value="1"/>
</dbReference>
<feature type="region of interest" description="Disordered" evidence="2">
    <location>
        <begin position="490"/>
        <end position="581"/>
    </location>
</feature>
<feature type="coiled-coil region" evidence="1">
    <location>
        <begin position="360"/>
        <end position="394"/>
    </location>
</feature>
<dbReference type="Proteomes" id="UP000187209">
    <property type="component" value="Unassembled WGS sequence"/>
</dbReference>
<feature type="compositionally biased region" description="Basic and acidic residues" evidence="2">
    <location>
        <begin position="630"/>
        <end position="646"/>
    </location>
</feature>
<feature type="compositionally biased region" description="Polar residues" evidence="2">
    <location>
        <begin position="490"/>
        <end position="500"/>
    </location>
</feature>
<sequence length="947" mass="110332">MALPNLKQKLQDLPSSVSKNSIVKPATQRHDSSFSIQRSVEILENLDFLKTPHHHKSHSTHILLFKEFGKIEQELDSNEIRMLRFPLSSDQQFKIYKDYLESIFHLLKAKDEKLSRVLCRGLLGCEKSFFRLLEESQSKIALTDKISGLKTEIEKKDTFTQFDYESHSTDNGFQEEYNNIKSLHKSIKKIKVGRISNHLASLYDELKNIKTDIPSPSATPDLQPPELFPTKQTVRFNFTVIKDNIGKILKQVEKPISRLKIDKETQADFEFKNQMVIALESMNKDKDIDMVKMKSKYEIMTSKITKLQESLIRSNDYCQDLEGKLCEKEIEFNRMKNSFNLAVEKCSRIEKAHAKLEENLEGIGKDNKKCRKRIKELERLLKKKQKDLQNVLDRLYNTQIVWKISEKKLRQIEKAYFKTVGSNFKYKDINIVELTKKFGIRKISLGDVEDEIKLLENEELDLDEPVFGNTNDLLDVGFISDQNVSFNEIRSSSKIKNTQESQKEMEKGNEEEQLSKNSKSVRSSMNRGKNRQVYRRQSTIIQPEEKTTPKITPINKAPETQRNINKSVTFETNTEEKDPDDKKVKVKEDILEEVKLLAKPQVKKNDSKVIERLDTNESKQENIKKNIKYENKVEKPKPKPEIETQAEKNITTVEEKIIPSNIQRKNTKKNTEQPTKETKKVLINCPTPKPSEGKSETSKNENIKSDNFRQISLSEKRSSSVPKKEINDKEVNDKEIVKKLLDAGSFDNSDYKPELPIFKFLPTNNIAIQSDSYIRPPIIAPFKSETMTSEQKYNNFSNKQNKNYLYFNEKEQSTLSSADTCWISTLSEDQQKSFSFFQEKLNEKKRFYIENCSKSIECLLLNDSTMQDLNMLYFSKQRKKHFDILSKIFDNSDDLDVIPDKYKMQIAYSLQGHHKKRCTGNCVHLKRIHKIKIKCISTPYPIKYVKL</sequence>
<feature type="compositionally biased region" description="Polar residues" evidence="2">
    <location>
        <begin position="515"/>
        <end position="527"/>
    </location>
</feature>
<accession>A0A1R2CFP5</accession>
<evidence type="ECO:0000313" key="4">
    <source>
        <dbReference type="Proteomes" id="UP000187209"/>
    </source>
</evidence>